<gene>
    <name evidence="2" type="ORF">LTR97_006948</name>
</gene>
<dbReference type="InterPro" id="IPR038883">
    <property type="entry name" value="AN11006-like"/>
</dbReference>
<name>A0AAN7W3Z4_9PEZI</name>
<dbReference type="Pfam" id="PF20150">
    <property type="entry name" value="2EXR"/>
    <property type="match status" value="1"/>
</dbReference>
<dbReference type="InterPro" id="IPR045518">
    <property type="entry name" value="2EXR"/>
</dbReference>
<dbReference type="PANTHER" id="PTHR42085:SF1">
    <property type="entry name" value="F-BOX DOMAIN-CONTAINING PROTEIN"/>
    <property type="match status" value="1"/>
</dbReference>
<organism evidence="2 3">
    <name type="scientific">Elasticomyces elasticus</name>
    <dbReference type="NCBI Taxonomy" id="574655"/>
    <lineage>
        <taxon>Eukaryota</taxon>
        <taxon>Fungi</taxon>
        <taxon>Dikarya</taxon>
        <taxon>Ascomycota</taxon>
        <taxon>Pezizomycotina</taxon>
        <taxon>Dothideomycetes</taxon>
        <taxon>Dothideomycetidae</taxon>
        <taxon>Mycosphaerellales</taxon>
        <taxon>Teratosphaeriaceae</taxon>
        <taxon>Elasticomyces</taxon>
    </lineage>
</organism>
<dbReference type="PANTHER" id="PTHR42085">
    <property type="entry name" value="F-BOX DOMAIN-CONTAINING PROTEIN"/>
    <property type="match status" value="1"/>
</dbReference>
<dbReference type="AlphaFoldDB" id="A0AAN7W3Z4"/>
<accession>A0AAN7W3Z4</accession>
<evidence type="ECO:0000313" key="3">
    <source>
        <dbReference type="Proteomes" id="UP001310594"/>
    </source>
</evidence>
<evidence type="ECO:0000259" key="1">
    <source>
        <dbReference type="Pfam" id="PF20150"/>
    </source>
</evidence>
<protein>
    <recommendedName>
        <fullName evidence="1">2EXR domain-containing protein</fullName>
    </recommendedName>
</protein>
<comment type="caution">
    <text evidence="2">The sequence shown here is derived from an EMBL/GenBank/DDBJ whole genome shotgun (WGS) entry which is preliminary data.</text>
</comment>
<dbReference type="Proteomes" id="UP001310594">
    <property type="component" value="Unassembled WGS sequence"/>
</dbReference>
<evidence type="ECO:0000313" key="2">
    <source>
        <dbReference type="EMBL" id="KAK5697988.1"/>
    </source>
</evidence>
<proteinExistence type="predicted"/>
<feature type="domain" description="2EXR" evidence="1">
    <location>
        <begin position="44"/>
        <end position="132"/>
    </location>
</feature>
<dbReference type="EMBL" id="JAVRQU010000010">
    <property type="protein sequence ID" value="KAK5697988.1"/>
    <property type="molecule type" value="Genomic_DNA"/>
</dbReference>
<sequence>MTRKGQRRGAALSTKQQQWDTSVGQVIARIRAEATSSTRCFLLELPDELQIYIYELAIVEQTAIRIADPACGAYKGKCPELTFVWDDHKDPSWELCSVGARRYDQRLQQPALLSTCHEIRAIALPIFYGLNTFESCSCDDSGFRRVRTWLMTIGEENRKLMKKLYSHDVYDNPSEEVEPDEGPRSMGLRSFGSTITRAGSRLWVESGRYGRYTEVPLLHVRLSA</sequence>
<reference evidence="2" key="1">
    <citation type="submission" date="2023-08" db="EMBL/GenBank/DDBJ databases">
        <title>Black Yeasts Isolated from many extreme environments.</title>
        <authorList>
            <person name="Coleine C."/>
            <person name="Stajich J.E."/>
            <person name="Selbmann L."/>
        </authorList>
    </citation>
    <scope>NUCLEOTIDE SEQUENCE</scope>
    <source>
        <strain evidence="2">CCFEE 5810</strain>
    </source>
</reference>